<keyword evidence="4 11" id="KW-0443">Lipid metabolism</keyword>
<comment type="catalytic activity">
    <reaction evidence="11">
        <text>a 1,2-diacyl-sn-glycero-3-phospho-L-serine + H(+) = a 1,2-diacyl-sn-glycero-3-phosphoethanolamine + CO2</text>
        <dbReference type="Rhea" id="RHEA:20828"/>
        <dbReference type="ChEBI" id="CHEBI:15378"/>
        <dbReference type="ChEBI" id="CHEBI:16526"/>
        <dbReference type="ChEBI" id="CHEBI:57262"/>
        <dbReference type="ChEBI" id="CHEBI:64612"/>
        <dbReference type="EC" id="4.1.1.65"/>
    </reaction>
</comment>
<dbReference type="GO" id="GO:0005886">
    <property type="term" value="C:plasma membrane"/>
    <property type="evidence" value="ECO:0007669"/>
    <property type="project" value="UniProtKB-SubCell"/>
</dbReference>
<sequence>MVRIDKFPLAAPGWPYYLGAALLAAAATAWGPWWLAAPLWGLCAFVVFFFRDPARQGQSAANQLLSPADGTVVYVGPASHPSLGDQPLTMISIFMSLFNVHVNRAPLSGRVLSMRHIAGGFAMANLERASQANERLEVVFEAEGGQRVLVAQVAGMVARRIECELAPEQNVQKGARYGMIRFGSRLDVYLPQEAAVLVAKGQKARAGLTVIGEL</sequence>
<dbReference type="UniPathway" id="UPA00558">
    <property type="reaction ID" value="UER00616"/>
</dbReference>
<protein>
    <recommendedName>
        <fullName evidence="11">Phosphatidylserine decarboxylase proenzyme</fullName>
        <ecNumber evidence="11">4.1.1.65</ecNumber>
    </recommendedName>
    <component>
        <recommendedName>
            <fullName evidence="11">Phosphatidylserine decarboxylase alpha chain</fullName>
        </recommendedName>
    </component>
    <component>
        <recommendedName>
            <fullName evidence="11">Phosphatidylserine decarboxylase beta chain</fullName>
        </recommendedName>
    </component>
</protein>
<evidence type="ECO:0000256" key="4">
    <source>
        <dbReference type="ARBA" id="ARBA00023098"/>
    </source>
</evidence>
<feature type="transmembrane region" description="Helical" evidence="12">
    <location>
        <begin position="33"/>
        <end position="50"/>
    </location>
</feature>
<dbReference type="EC" id="4.1.1.65" evidence="11"/>
<dbReference type="eggNOG" id="COG0688">
    <property type="taxonomic scope" value="Bacteria"/>
</dbReference>
<comment type="subunit">
    <text evidence="11">Heterodimer of a large membrane-associated beta subunit and a small pyruvoyl-containing alpha subunit.</text>
</comment>
<keyword evidence="1 11" id="KW-1003">Cell membrane</keyword>
<dbReference type="InterPro" id="IPR033175">
    <property type="entry name" value="PSD-A"/>
</dbReference>
<dbReference type="HAMAP" id="MF_00664">
    <property type="entry name" value="PS_decarb_PSD_A"/>
    <property type="match status" value="1"/>
</dbReference>
<evidence type="ECO:0000313" key="13">
    <source>
        <dbReference type="EMBL" id="ADK84123.1"/>
    </source>
</evidence>
<feature type="site" description="Cleavage (non-hydrolytic); by autocatalysis" evidence="11">
    <location>
        <begin position="183"/>
        <end position="184"/>
    </location>
</feature>
<proteinExistence type="inferred from homology"/>
<evidence type="ECO:0000256" key="3">
    <source>
        <dbReference type="ARBA" id="ARBA00022793"/>
    </source>
</evidence>
<evidence type="ECO:0000256" key="7">
    <source>
        <dbReference type="ARBA" id="ARBA00023209"/>
    </source>
</evidence>
<evidence type="ECO:0000256" key="8">
    <source>
        <dbReference type="ARBA" id="ARBA00023239"/>
    </source>
</evidence>
<organism evidence="13 14">
    <name type="scientific">Desulfarculus baarsii (strain ATCC 33931 / DSM 2075 / LMG 7858 / VKM B-1802 / 2st14)</name>
    <dbReference type="NCBI Taxonomy" id="644282"/>
    <lineage>
        <taxon>Bacteria</taxon>
        <taxon>Pseudomonadati</taxon>
        <taxon>Thermodesulfobacteriota</taxon>
        <taxon>Desulfarculia</taxon>
        <taxon>Desulfarculales</taxon>
        <taxon>Desulfarculaceae</taxon>
        <taxon>Desulfarculus</taxon>
    </lineage>
</organism>
<evidence type="ECO:0000256" key="9">
    <source>
        <dbReference type="ARBA" id="ARBA00023264"/>
    </source>
</evidence>
<keyword evidence="12" id="KW-0812">Transmembrane</keyword>
<dbReference type="PANTHER" id="PTHR35809:SF1">
    <property type="entry name" value="ARCHAETIDYLSERINE DECARBOXYLASE PROENZYME-RELATED"/>
    <property type="match status" value="1"/>
</dbReference>
<evidence type="ECO:0000256" key="5">
    <source>
        <dbReference type="ARBA" id="ARBA00023136"/>
    </source>
</evidence>
<feature type="chain" id="PRO_5023345980" description="Phosphatidylserine decarboxylase beta chain" evidence="11">
    <location>
        <begin position="1"/>
        <end position="183"/>
    </location>
</feature>
<keyword evidence="5 11" id="KW-0472">Membrane</keyword>
<reference evidence="13 14" key="1">
    <citation type="journal article" date="2010" name="Stand. Genomic Sci.">
        <title>Complete genome sequence of Desulfarculus baarsii type strain (2st14).</title>
        <authorList>
            <person name="Sun H."/>
            <person name="Spring S."/>
            <person name="Lapidus A."/>
            <person name="Davenport K."/>
            <person name="Del Rio T.G."/>
            <person name="Tice H."/>
            <person name="Nolan M."/>
            <person name="Copeland A."/>
            <person name="Cheng J.F."/>
            <person name="Lucas S."/>
            <person name="Tapia R."/>
            <person name="Goodwin L."/>
            <person name="Pitluck S."/>
            <person name="Ivanova N."/>
            <person name="Pagani I."/>
            <person name="Mavromatis K."/>
            <person name="Ovchinnikova G."/>
            <person name="Pati A."/>
            <person name="Chen A."/>
            <person name="Palaniappan K."/>
            <person name="Hauser L."/>
            <person name="Chang Y.J."/>
            <person name="Jeffries C.D."/>
            <person name="Detter J.C."/>
            <person name="Han C."/>
            <person name="Rohde M."/>
            <person name="Brambilla E."/>
            <person name="Goker M."/>
            <person name="Woyke T."/>
            <person name="Bristow J."/>
            <person name="Eisen J.A."/>
            <person name="Markowitz V."/>
            <person name="Hugenholtz P."/>
            <person name="Kyrpides N.C."/>
            <person name="Klenk H.P."/>
            <person name="Land M."/>
        </authorList>
    </citation>
    <scope>NUCLEOTIDE SEQUENCE [LARGE SCALE GENOMIC DNA]</scope>
    <source>
        <strain evidence="14">ATCC 33931 / DSM 2075 / LMG 7858 / VKM B-1802 / 2st14</strain>
    </source>
</reference>
<keyword evidence="10 11" id="KW-0670">Pyruvate</keyword>
<keyword evidence="14" id="KW-1185">Reference proteome</keyword>
<feature type="modified residue" description="Pyruvic acid (Ser); by autocatalysis" evidence="11">
    <location>
        <position position="184"/>
    </location>
</feature>
<comment type="similarity">
    <text evidence="11">Belongs to the phosphatidylserine decarboxylase family. PSD-A subfamily.</text>
</comment>
<keyword evidence="12" id="KW-1133">Transmembrane helix</keyword>
<dbReference type="Proteomes" id="UP000009047">
    <property type="component" value="Chromosome"/>
</dbReference>
<evidence type="ECO:0000256" key="12">
    <source>
        <dbReference type="SAM" id="Phobius"/>
    </source>
</evidence>
<keyword evidence="6 11" id="KW-0865">Zymogen</keyword>
<evidence type="ECO:0000256" key="2">
    <source>
        <dbReference type="ARBA" id="ARBA00022516"/>
    </source>
</evidence>
<dbReference type="EMBL" id="CP002085">
    <property type="protein sequence ID" value="ADK84123.1"/>
    <property type="molecule type" value="Genomic_DNA"/>
</dbReference>
<keyword evidence="9 11" id="KW-1208">Phospholipid metabolism</keyword>
<dbReference type="Pfam" id="PF02666">
    <property type="entry name" value="PS_Dcarbxylase"/>
    <property type="match status" value="1"/>
</dbReference>
<evidence type="ECO:0000313" key="14">
    <source>
        <dbReference type="Proteomes" id="UP000009047"/>
    </source>
</evidence>
<comment type="cofactor">
    <cofactor evidence="11">
        <name>pyruvate</name>
        <dbReference type="ChEBI" id="CHEBI:15361"/>
    </cofactor>
    <text evidence="11">Binds 1 pyruvoyl group covalently per subunit.</text>
</comment>
<dbReference type="InterPro" id="IPR003817">
    <property type="entry name" value="PS_Dcarbxylase"/>
</dbReference>
<keyword evidence="7 11" id="KW-0594">Phospholipid biosynthesis</keyword>
<evidence type="ECO:0000256" key="1">
    <source>
        <dbReference type="ARBA" id="ARBA00022475"/>
    </source>
</evidence>
<evidence type="ECO:0000256" key="10">
    <source>
        <dbReference type="ARBA" id="ARBA00023317"/>
    </source>
</evidence>
<keyword evidence="2 11" id="KW-0444">Lipid biosynthesis</keyword>
<accession>E1QEY7</accession>
<comment type="PTM">
    <text evidence="11">Is synthesized initially as an inactive proenzyme. Formation of the active enzyme involves a self-maturation process in which the active site pyruvoyl group is generated from an internal serine residue via an autocatalytic post-translational modification. Two non-identical subunits are generated from the proenzyme in this reaction, and the pyruvate is formed at the N-terminus of the alpha chain, which is derived from the carboxyl end of the proenzyme. The post-translation cleavage follows an unusual pathway, termed non-hydrolytic serinolysis, in which the side chain hydroxyl group of the serine supplies its oxygen atom to form the C-terminus of the beta chain, while the remainder of the serine residue undergoes an oxidative deamination to produce ammonia and the pyruvoyl prosthetic group on the alpha chain.</text>
</comment>
<dbReference type="GO" id="GO:0004609">
    <property type="term" value="F:phosphatidylserine decarboxylase activity"/>
    <property type="evidence" value="ECO:0007669"/>
    <property type="project" value="UniProtKB-UniRule"/>
</dbReference>
<dbReference type="KEGG" id="dbr:Deba_0751"/>
<name>E1QEY7_DESB2</name>
<dbReference type="RefSeq" id="WP_013257578.1">
    <property type="nucleotide sequence ID" value="NC_014365.1"/>
</dbReference>
<dbReference type="OrthoDB" id="9790893at2"/>
<comment type="subcellular location">
    <subcellularLocation>
        <location evidence="11">Cell membrane</location>
        <topology evidence="11">Peripheral membrane protein</topology>
    </subcellularLocation>
</comment>
<dbReference type="NCBIfam" id="NF003678">
    <property type="entry name" value="PRK05305.1-2"/>
    <property type="match status" value="1"/>
</dbReference>
<dbReference type="STRING" id="644282.Deba_0751"/>
<comment type="pathway">
    <text evidence="11">Phospholipid metabolism; phosphatidylethanolamine biosynthesis; phosphatidylethanolamine from CDP-diacylglycerol: step 2/2.</text>
</comment>
<feature type="active site" description="Schiff-base intermediate with substrate; via pyruvic acid" evidence="11">
    <location>
        <position position="184"/>
    </location>
</feature>
<evidence type="ECO:0000256" key="11">
    <source>
        <dbReference type="HAMAP-Rule" id="MF_00664"/>
    </source>
</evidence>
<comment type="function">
    <text evidence="11">Catalyzes the formation of phosphatidylethanolamine (PtdEtn) from phosphatidylserine (PtdSer).</text>
</comment>
<keyword evidence="3 11" id="KW-0210">Decarboxylase</keyword>
<feature type="chain" id="PRO_5023345981" description="Phosphatidylserine decarboxylase alpha chain" evidence="11">
    <location>
        <begin position="184"/>
        <end position="214"/>
    </location>
</feature>
<dbReference type="PANTHER" id="PTHR35809">
    <property type="entry name" value="ARCHAETIDYLSERINE DECARBOXYLASE PROENZYME-RELATED"/>
    <property type="match status" value="1"/>
</dbReference>
<evidence type="ECO:0000256" key="6">
    <source>
        <dbReference type="ARBA" id="ARBA00023145"/>
    </source>
</evidence>
<dbReference type="GO" id="GO:0006646">
    <property type="term" value="P:phosphatidylethanolamine biosynthetic process"/>
    <property type="evidence" value="ECO:0007669"/>
    <property type="project" value="UniProtKB-UniRule"/>
</dbReference>
<dbReference type="HOGENOM" id="CLU_072492_0_0_7"/>
<dbReference type="AlphaFoldDB" id="E1QEY7"/>
<feature type="transmembrane region" description="Helical" evidence="12">
    <location>
        <begin position="7"/>
        <end position="27"/>
    </location>
</feature>
<keyword evidence="8 11" id="KW-0456">Lyase</keyword>
<gene>
    <name evidence="11" type="primary">psd</name>
    <name evidence="13" type="ordered locus">Deba_0751</name>
</gene>